<evidence type="ECO:0000259" key="4">
    <source>
        <dbReference type="PROSITE" id="PS50181"/>
    </source>
</evidence>
<evidence type="ECO:0000313" key="5">
    <source>
        <dbReference type="EMBL" id="GIK00945.1"/>
    </source>
</evidence>
<dbReference type="InterPro" id="IPR001810">
    <property type="entry name" value="F-box_dom"/>
</dbReference>
<dbReference type="Gene3D" id="1.25.40.20">
    <property type="entry name" value="Ankyrin repeat-containing domain"/>
    <property type="match status" value="5"/>
</dbReference>
<gene>
    <name evidence="5" type="ORF">Aspvir_004975</name>
</gene>
<keyword evidence="2 3" id="KW-0040">ANK repeat</keyword>
<dbReference type="InterPro" id="IPR036770">
    <property type="entry name" value="Ankyrin_rpt-contain_sf"/>
</dbReference>
<dbReference type="SMART" id="SM00248">
    <property type="entry name" value="ANK"/>
    <property type="match status" value="19"/>
</dbReference>
<dbReference type="Pfam" id="PF12796">
    <property type="entry name" value="Ank_2"/>
    <property type="match status" value="4"/>
</dbReference>
<evidence type="ECO:0000313" key="6">
    <source>
        <dbReference type="Proteomes" id="UP000710440"/>
    </source>
</evidence>
<dbReference type="PANTHER" id="PTHR24123:SF33">
    <property type="entry name" value="PROTEIN HOS4"/>
    <property type="match status" value="1"/>
</dbReference>
<dbReference type="Proteomes" id="UP000710440">
    <property type="component" value="Unassembled WGS sequence"/>
</dbReference>
<evidence type="ECO:0000256" key="1">
    <source>
        <dbReference type="ARBA" id="ARBA00022737"/>
    </source>
</evidence>
<feature type="repeat" description="ANK" evidence="3">
    <location>
        <begin position="595"/>
        <end position="627"/>
    </location>
</feature>
<keyword evidence="1" id="KW-0677">Repeat</keyword>
<feature type="repeat" description="ANK" evidence="3">
    <location>
        <begin position="795"/>
        <end position="827"/>
    </location>
</feature>
<dbReference type="RefSeq" id="XP_043124131.1">
    <property type="nucleotide sequence ID" value="XM_043268196.1"/>
</dbReference>
<name>A0A9P3BRF6_ASPVI</name>
<feature type="domain" description="F-box" evidence="4">
    <location>
        <begin position="3"/>
        <end position="52"/>
    </location>
</feature>
<dbReference type="EMBL" id="BOPL01000002">
    <property type="protein sequence ID" value="GIK00945.1"/>
    <property type="molecule type" value="Genomic_DNA"/>
</dbReference>
<dbReference type="OrthoDB" id="4464097at2759"/>
<dbReference type="GeneID" id="66932957"/>
<feature type="repeat" description="ANK" evidence="3">
    <location>
        <begin position="561"/>
        <end position="593"/>
    </location>
</feature>
<dbReference type="SUPFAM" id="SSF48403">
    <property type="entry name" value="Ankyrin repeat"/>
    <property type="match status" value="2"/>
</dbReference>
<feature type="repeat" description="ANK" evidence="3">
    <location>
        <begin position="729"/>
        <end position="761"/>
    </location>
</feature>
<evidence type="ECO:0000256" key="3">
    <source>
        <dbReference type="PROSITE-ProRule" id="PRU00023"/>
    </source>
</evidence>
<comment type="caution">
    <text evidence="5">The sequence shown here is derived from an EMBL/GenBank/DDBJ whole genome shotgun (WGS) entry which is preliminary data.</text>
</comment>
<feature type="repeat" description="ANK" evidence="3">
    <location>
        <begin position="214"/>
        <end position="252"/>
    </location>
</feature>
<dbReference type="InterPro" id="IPR002110">
    <property type="entry name" value="Ankyrin_rpt"/>
</dbReference>
<feature type="repeat" description="ANK" evidence="3">
    <location>
        <begin position="253"/>
        <end position="285"/>
    </location>
</feature>
<feature type="repeat" description="ANK" evidence="3">
    <location>
        <begin position="828"/>
        <end position="860"/>
    </location>
</feature>
<feature type="repeat" description="ANK" evidence="3">
    <location>
        <begin position="696"/>
        <end position="728"/>
    </location>
</feature>
<dbReference type="Pfam" id="PF13637">
    <property type="entry name" value="Ank_4"/>
    <property type="match status" value="2"/>
</dbReference>
<keyword evidence="6" id="KW-1185">Reference proteome</keyword>
<evidence type="ECO:0000256" key="2">
    <source>
        <dbReference type="ARBA" id="ARBA00023043"/>
    </source>
</evidence>
<feature type="repeat" description="ANK" evidence="3">
    <location>
        <begin position="180"/>
        <end position="213"/>
    </location>
</feature>
<dbReference type="CDD" id="cd09917">
    <property type="entry name" value="F-box_SF"/>
    <property type="match status" value="1"/>
</dbReference>
<dbReference type="PROSITE" id="PS50088">
    <property type="entry name" value="ANK_REPEAT"/>
    <property type="match status" value="10"/>
</dbReference>
<dbReference type="PANTHER" id="PTHR24123">
    <property type="entry name" value="ANKYRIN REPEAT-CONTAINING"/>
    <property type="match status" value="1"/>
</dbReference>
<proteinExistence type="predicted"/>
<dbReference type="InterPro" id="IPR036047">
    <property type="entry name" value="F-box-like_dom_sf"/>
</dbReference>
<protein>
    <recommendedName>
        <fullName evidence="4">F-box domain-containing protein</fullName>
    </recommendedName>
</protein>
<dbReference type="PROSITE" id="PS50297">
    <property type="entry name" value="ANK_REP_REGION"/>
    <property type="match status" value="7"/>
</dbReference>
<feature type="repeat" description="ANK" evidence="3">
    <location>
        <begin position="762"/>
        <end position="794"/>
    </location>
</feature>
<sequence>MTRRHLFTLPVELVLEIAQYLSSPSLSALARTCHHAYDLLNPVLYSVPVNRLCSVLEWANCVGKQQTMHLLLDHNLIGVLELKQLALWYACSAGSVEIVTRLLDSGVPPDPPCDCHSILSCVAVVNRKQIIMMLLSAGTDLARYDFRKVGELVSGWAPEDRDVPRALVQHGLDIHLLSSNGDNLLHRAVRWNLPTSDIIFLLDEGVDINHRNVEGRTPLAAAIAYTDSSMTEKADIVELLLQRGAKTDLPDNHSWHPLHHAANPEKQWAVRLLLQYGADLEAQTSYGQTPLYMACSVYSQCDKVINALLDVGASPAAQATTDPGEKHTPMHLALAKRDPIRRGICVRYLFDAWMAMSPALPSADVFFVAAAALGEMAVLQKLIDSKTVNIEGAEGETTALIAAAGAGQDKVIELLLPLVANVDVVDGLDSTALHHAVRSGTETTTRLLLPRSSTAWAYWKSCVMLITCAIVYQQSPKVLGILLEWRRHHHPQHEMDWKEVLGYLFDTDIVDKARTMFEYMEPADLQPGAHMVPLIFFIDKGCIDIALEIVQQGIGLEGRIGDWTPLRMAASKGELAVVRALVNAGVDLEVPSDKDAGTALSLAVVNNHSEVAKCLLAAGANTDVPAGDPAERSVFLHAVFHGYLDIVRSLLAANVDVNSCGGDNNYAALTWAVLGGRFEAVRLLLALGAKEQLERSGKDALYWAMHDGRERIAALLVDAGAPIDEIDRYGRTILSQAASRGKTAIVRILLDEGVRVNLPDRHGRTPFLMAACRGHTEIARLLLEKGADMHQKDYFGRSALSLAADQGHVEMVRWLIEQGMDINEGDRIGRTPLSWAMQMDSTEAVEALVLAGCDVLKADHYGRTPLQWASSDGCVAKLYCSFPGYRQGLRHWLQSGAEARHRLYTGLFCCGLMNRKE</sequence>
<reference evidence="5 6" key="1">
    <citation type="submission" date="2021-02" db="EMBL/GenBank/DDBJ databases">
        <title>Pan-genome distribution and transcriptional activeness of fungal secondary metabolism genes in Aspergillus section Fumigati.</title>
        <authorList>
            <person name="Takahashi H."/>
            <person name="Umemura M."/>
            <person name="Ninomiya A."/>
            <person name="Kusuya Y."/>
            <person name="Urayama S."/>
            <person name="Shimizu M."/>
            <person name="Watanabe A."/>
            <person name="Kamei K."/>
            <person name="Yaguchi T."/>
            <person name="Hagiwara D."/>
        </authorList>
    </citation>
    <scope>NUCLEOTIDE SEQUENCE [LARGE SCALE GENOMIC DNA]</scope>
    <source>
        <strain evidence="5 6">IFM 47045</strain>
    </source>
</reference>
<dbReference type="SUPFAM" id="SSF81383">
    <property type="entry name" value="F-box domain"/>
    <property type="match status" value="1"/>
</dbReference>
<dbReference type="AlphaFoldDB" id="A0A9P3BRF6"/>
<dbReference type="PROSITE" id="PS50181">
    <property type="entry name" value="FBOX"/>
    <property type="match status" value="1"/>
</dbReference>
<accession>A0A9P3BRF6</accession>
<dbReference type="InterPro" id="IPR051165">
    <property type="entry name" value="Multifunctional_ANK_Repeat"/>
</dbReference>
<organism evidence="5 6">
    <name type="scientific">Aspergillus viridinutans</name>
    <dbReference type="NCBI Taxonomy" id="75553"/>
    <lineage>
        <taxon>Eukaryota</taxon>
        <taxon>Fungi</taxon>
        <taxon>Dikarya</taxon>
        <taxon>Ascomycota</taxon>
        <taxon>Pezizomycotina</taxon>
        <taxon>Eurotiomycetes</taxon>
        <taxon>Eurotiomycetidae</taxon>
        <taxon>Eurotiales</taxon>
        <taxon>Aspergillaceae</taxon>
        <taxon>Aspergillus</taxon>
        <taxon>Aspergillus subgen. Fumigati</taxon>
    </lineage>
</organism>